<dbReference type="Proteomes" id="UP000249393">
    <property type="component" value="Unassembled WGS sequence"/>
</dbReference>
<dbReference type="AlphaFoldDB" id="A0A2W5V8W0"/>
<reference evidence="1 2" key="1">
    <citation type="submission" date="2017-08" db="EMBL/GenBank/DDBJ databases">
        <title>Infants hospitalized years apart are colonized by the same room-sourced microbial strains.</title>
        <authorList>
            <person name="Brooks B."/>
            <person name="Olm M.R."/>
            <person name="Firek B.A."/>
            <person name="Baker R."/>
            <person name="Thomas B.C."/>
            <person name="Morowitz M.J."/>
            <person name="Banfield J.F."/>
        </authorList>
    </citation>
    <scope>NUCLEOTIDE SEQUENCE [LARGE SCALE GENOMIC DNA]</scope>
    <source>
        <strain evidence="1">S2_003_000_R2_4</strain>
    </source>
</reference>
<sequence length="164" mass="17537">MASRRKAGDAVARLPALSRRAILVGVSATPVLAAAPSGGPVDPIIAISQHWLKVDAERNRLMLAWGQLEGRFMKSDGWGELSTQERTAIREGGRLGEISARLDQLEAESETILDTLPTAAATSVEGVVANLMIVMTLLYPDDHEMTHGMVKRAIADIKALAGLD</sequence>
<organism evidence="1 2">
    <name type="scientific">Caulobacter segnis</name>
    <dbReference type="NCBI Taxonomy" id="88688"/>
    <lineage>
        <taxon>Bacteria</taxon>
        <taxon>Pseudomonadati</taxon>
        <taxon>Pseudomonadota</taxon>
        <taxon>Alphaproteobacteria</taxon>
        <taxon>Caulobacterales</taxon>
        <taxon>Caulobacteraceae</taxon>
        <taxon>Caulobacter</taxon>
    </lineage>
</organism>
<protein>
    <submittedName>
        <fullName evidence="1">Uncharacterized protein</fullName>
    </submittedName>
</protein>
<accession>A0A2W5V8W0</accession>
<evidence type="ECO:0000313" key="2">
    <source>
        <dbReference type="Proteomes" id="UP000249393"/>
    </source>
</evidence>
<gene>
    <name evidence="1" type="ORF">DI526_18870</name>
</gene>
<dbReference type="EMBL" id="QFQZ01000078">
    <property type="protein sequence ID" value="PZR31725.1"/>
    <property type="molecule type" value="Genomic_DNA"/>
</dbReference>
<dbReference type="RefSeq" id="WP_304281253.1">
    <property type="nucleotide sequence ID" value="NZ_QFQZ01000078.1"/>
</dbReference>
<comment type="caution">
    <text evidence="1">The sequence shown here is derived from an EMBL/GenBank/DDBJ whole genome shotgun (WGS) entry which is preliminary data.</text>
</comment>
<evidence type="ECO:0000313" key="1">
    <source>
        <dbReference type="EMBL" id="PZR31725.1"/>
    </source>
</evidence>
<name>A0A2W5V8W0_9CAUL</name>
<proteinExistence type="predicted"/>